<comment type="caution">
    <text evidence="6">The sequence shown here is derived from an EMBL/GenBank/DDBJ whole genome shotgun (WGS) entry which is preliminary data.</text>
</comment>
<dbReference type="GO" id="GO:0005840">
    <property type="term" value="C:ribosome"/>
    <property type="evidence" value="ECO:0007669"/>
    <property type="project" value="UniProtKB-KW"/>
</dbReference>
<feature type="compositionally biased region" description="Basic residues" evidence="5">
    <location>
        <begin position="11"/>
        <end position="25"/>
    </location>
</feature>
<dbReference type="EMBL" id="JAPFFF010000014">
    <property type="protein sequence ID" value="KAK8870425.1"/>
    <property type="molecule type" value="Genomic_DNA"/>
</dbReference>
<evidence type="ECO:0000256" key="1">
    <source>
        <dbReference type="ARBA" id="ARBA00010247"/>
    </source>
</evidence>
<reference evidence="6 7" key="1">
    <citation type="submission" date="2024-04" db="EMBL/GenBank/DDBJ databases">
        <title>Tritrichomonas musculus Genome.</title>
        <authorList>
            <person name="Alves-Ferreira E."/>
            <person name="Grigg M."/>
            <person name="Lorenzi H."/>
            <person name="Galac M."/>
        </authorList>
    </citation>
    <scope>NUCLEOTIDE SEQUENCE [LARGE SCALE GENOMIC DNA]</scope>
    <source>
        <strain evidence="6 7">EAF2021</strain>
    </source>
</reference>
<gene>
    <name evidence="6" type="ORF">M9Y10_008307</name>
</gene>
<keyword evidence="7" id="KW-1185">Reference proteome</keyword>
<dbReference type="Pfam" id="PF01779">
    <property type="entry name" value="Ribosomal_L29e"/>
    <property type="match status" value="1"/>
</dbReference>
<dbReference type="Proteomes" id="UP001470230">
    <property type="component" value="Unassembled WGS sequence"/>
</dbReference>
<evidence type="ECO:0000313" key="7">
    <source>
        <dbReference type="Proteomes" id="UP001470230"/>
    </source>
</evidence>
<sequence>MAKRSNTSAHNRSHQWHRNGIKKARNVPLWFPKGMNSRFLRNVANSRKGLNKKDDGENEE</sequence>
<dbReference type="PANTHER" id="PTHR12884:SF0">
    <property type="entry name" value="60S RIBOSOMAL PROTEIN L29"/>
    <property type="match status" value="1"/>
</dbReference>
<feature type="region of interest" description="Disordered" evidence="5">
    <location>
        <begin position="1"/>
        <end position="29"/>
    </location>
</feature>
<evidence type="ECO:0000256" key="4">
    <source>
        <dbReference type="RuleBase" id="RU364026"/>
    </source>
</evidence>
<comment type="similarity">
    <text evidence="1 4">Belongs to the eukaryotic ribosomal protein eL29 family.</text>
</comment>
<evidence type="ECO:0000256" key="5">
    <source>
        <dbReference type="SAM" id="MobiDB-lite"/>
    </source>
</evidence>
<proteinExistence type="inferred from homology"/>
<dbReference type="PANTHER" id="PTHR12884">
    <property type="entry name" value="60S RIBOSOMAL PROTEIN L29"/>
    <property type="match status" value="1"/>
</dbReference>
<protein>
    <recommendedName>
        <fullName evidence="4">60S ribosomal protein L29</fullName>
    </recommendedName>
</protein>
<accession>A0ABR2IXW6</accession>
<feature type="region of interest" description="Disordered" evidence="5">
    <location>
        <begin position="41"/>
        <end position="60"/>
    </location>
</feature>
<feature type="compositionally biased region" description="Basic and acidic residues" evidence="5">
    <location>
        <begin position="51"/>
        <end position="60"/>
    </location>
</feature>
<keyword evidence="2 4" id="KW-0689">Ribosomal protein</keyword>
<organism evidence="6 7">
    <name type="scientific">Tritrichomonas musculus</name>
    <dbReference type="NCBI Taxonomy" id="1915356"/>
    <lineage>
        <taxon>Eukaryota</taxon>
        <taxon>Metamonada</taxon>
        <taxon>Parabasalia</taxon>
        <taxon>Tritrichomonadida</taxon>
        <taxon>Tritrichomonadidae</taxon>
        <taxon>Tritrichomonas</taxon>
    </lineage>
</organism>
<evidence type="ECO:0000313" key="6">
    <source>
        <dbReference type="EMBL" id="KAK8870425.1"/>
    </source>
</evidence>
<feature type="compositionally biased region" description="Polar residues" evidence="5">
    <location>
        <begin position="1"/>
        <end position="10"/>
    </location>
</feature>
<evidence type="ECO:0000256" key="3">
    <source>
        <dbReference type="ARBA" id="ARBA00023274"/>
    </source>
</evidence>
<name>A0ABR2IXW6_9EUKA</name>
<dbReference type="InterPro" id="IPR002673">
    <property type="entry name" value="Ribosomal_eL29"/>
</dbReference>
<keyword evidence="3 4" id="KW-0687">Ribonucleoprotein</keyword>
<evidence type="ECO:0000256" key="2">
    <source>
        <dbReference type="ARBA" id="ARBA00022980"/>
    </source>
</evidence>
<dbReference type="Gene3D" id="6.10.140.1730">
    <property type="match status" value="1"/>
</dbReference>